<evidence type="ECO:0000259" key="9">
    <source>
        <dbReference type="SMART" id="SM00479"/>
    </source>
</evidence>
<dbReference type="GO" id="GO:0003676">
    <property type="term" value="F:nucleic acid binding"/>
    <property type="evidence" value="ECO:0007669"/>
    <property type="project" value="InterPro"/>
</dbReference>
<evidence type="ECO:0000256" key="4">
    <source>
        <dbReference type="ARBA" id="ARBA00022801"/>
    </source>
</evidence>
<keyword evidence="4" id="KW-0378">Hydrolase</keyword>
<keyword evidence="10" id="KW-1185">Reference proteome</keyword>
<feature type="compositionally biased region" description="Basic and acidic residues" evidence="8">
    <location>
        <begin position="327"/>
        <end position="336"/>
    </location>
</feature>
<comment type="cofactor">
    <cofactor evidence="1">
        <name>Mg(2+)</name>
        <dbReference type="ChEBI" id="CHEBI:18420"/>
    </cofactor>
</comment>
<dbReference type="CDD" id="cd06127">
    <property type="entry name" value="DEDDh"/>
    <property type="match status" value="1"/>
</dbReference>
<dbReference type="GO" id="GO:0046872">
    <property type="term" value="F:metal ion binding"/>
    <property type="evidence" value="ECO:0007669"/>
    <property type="project" value="UniProtKB-KW"/>
</dbReference>
<dbReference type="KEGG" id="aten:116294049"/>
<dbReference type="InterPro" id="IPR013520">
    <property type="entry name" value="Ribonucl_H"/>
</dbReference>
<evidence type="ECO:0000256" key="8">
    <source>
        <dbReference type="SAM" id="MobiDB-lite"/>
    </source>
</evidence>
<dbReference type="SMART" id="SM00479">
    <property type="entry name" value="EXOIII"/>
    <property type="match status" value="1"/>
</dbReference>
<keyword evidence="5" id="KW-0269">Exonuclease</keyword>
<dbReference type="GO" id="GO:0005737">
    <property type="term" value="C:cytoplasm"/>
    <property type="evidence" value="ECO:0007669"/>
    <property type="project" value="TreeGrafter"/>
</dbReference>
<evidence type="ECO:0000256" key="2">
    <source>
        <dbReference type="ARBA" id="ARBA00022722"/>
    </source>
</evidence>
<evidence type="ECO:0000256" key="5">
    <source>
        <dbReference type="ARBA" id="ARBA00022839"/>
    </source>
</evidence>
<dbReference type="SUPFAM" id="SSF53098">
    <property type="entry name" value="Ribonuclease H-like"/>
    <property type="match status" value="1"/>
</dbReference>
<dbReference type="Proteomes" id="UP000515163">
    <property type="component" value="Unplaced"/>
</dbReference>
<gene>
    <name evidence="11" type="primary">LOC116294049</name>
</gene>
<dbReference type="AlphaFoldDB" id="A0A6P8HP37"/>
<keyword evidence="6" id="KW-0460">Magnesium</keyword>
<evidence type="ECO:0000256" key="6">
    <source>
        <dbReference type="ARBA" id="ARBA00022842"/>
    </source>
</evidence>
<reference evidence="11" key="1">
    <citation type="submission" date="2025-08" db="UniProtKB">
        <authorList>
            <consortium name="RefSeq"/>
        </authorList>
    </citation>
    <scope>IDENTIFICATION</scope>
    <source>
        <tissue evidence="11">Tentacle</tissue>
    </source>
</reference>
<dbReference type="InterPro" id="IPR049012">
    <property type="entry name" value="Mutator_transp_dom"/>
</dbReference>
<keyword evidence="3" id="KW-0479">Metal-binding</keyword>
<dbReference type="PANTHER" id="PTHR13058:SF19">
    <property type="entry name" value="LD40940P"/>
    <property type="match status" value="1"/>
</dbReference>
<feature type="region of interest" description="Disordered" evidence="8">
    <location>
        <begin position="27"/>
        <end position="71"/>
    </location>
</feature>
<proteinExistence type="inferred from homology"/>
<keyword evidence="2" id="KW-0540">Nuclease</keyword>
<organism evidence="10 11">
    <name type="scientific">Actinia tenebrosa</name>
    <name type="common">Australian red waratah sea anemone</name>
    <dbReference type="NCBI Taxonomy" id="6105"/>
    <lineage>
        <taxon>Eukaryota</taxon>
        <taxon>Metazoa</taxon>
        <taxon>Cnidaria</taxon>
        <taxon>Anthozoa</taxon>
        <taxon>Hexacorallia</taxon>
        <taxon>Actiniaria</taxon>
        <taxon>Actiniidae</taxon>
        <taxon>Actinia</taxon>
    </lineage>
</organism>
<evidence type="ECO:0000313" key="10">
    <source>
        <dbReference type="Proteomes" id="UP000515163"/>
    </source>
</evidence>
<dbReference type="InParanoid" id="A0A6P8HP37"/>
<dbReference type="RefSeq" id="XP_031557431.1">
    <property type="nucleotide sequence ID" value="XM_031701571.1"/>
</dbReference>
<dbReference type="OrthoDB" id="5976735at2759"/>
<dbReference type="Pfam" id="PF22123">
    <property type="entry name" value="Exu_RNase_H_like"/>
    <property type="match status" value="1"/>
</dbReference>
<dbReference type="GeneID" id="116294049"/>
<evidence type="ECO:0000256" key="7">
    <source>
        <dbReference type="ARBA" id="ARBA00025769"/>
    </source>
</evidence>
<feature type="compositionally biased region" description="Basic residues" evidence="8">
    <location>
        <begin position="354"/>
        <end position="375"/>
    </location>
</feature>
<comment type="similarity">
    <text evidence="7">Belongs to the exonuclease superfamily. TREX family.</text>
</comment>
<dbReference type="InterPro" id="IPR036397">
    <property type="entry name" value="RNaseH_sf"/>
</dbReference>
<dbReference type="Gene3D" id="3.30.420.10">
    <property type="entry name" value="Ribonuclease H-like superfamily/Ribonuclease H"/>
    <property type="match status" value="1"/>
</dbReference>
<dbReference type="Pfam" id="PF20700">
    <property type="entry name" value="Mutator"/>
    <property type="match status" value="1"/>
</dbReference>
<name>A0A6P8HP37_ACTTE</name>
<accession>A0A6P8HP37</accession>
<evidence type="ECO:0000313" key="11">
    <source>
        <dbReference type="RefSeq" id="XP_031557431.1"/>
    </source>
</evidence>
<feature type="compositionally biased region" description="Basic residues" evidence="8">
    <location>
        <begin position="55"/>
        <end position="71"/>
    </location>
</feature>
<feature type="region of interest" description="Disordered" evidence="8">
    <location>
        <begin position="323"/>
        <end position="378"/>
    </location>
</feature>
<dbReference type="InterPro" id="IPR054362">
    <property type="entry name" value="Exu_RNase_H-like"/>
</dbReference>
<dbReference type="GO" id="GO:0008296">
    <property type="term" value="F:3'-5'-DNA exonuclease activity"/>
    <property type="evidence" value="ECO:0007669"/>
    <property type="project" value="TreeGrafter"/>
</dbReference>
<dbReference type="InterPro" id="IPR040393">
    <property type="entry name" value="TREX1/2"/>
</dbReference>
<sequence>MATMNARSSSATPLTFKKVEHDVEPVEGEIFTTRSEIENKESTNGIKESMEFGGRKKNKSQHSKTEKRKLVGHKTSKYTDLRTRNRKCLKTLSKGKSVMALECRKNHQGSSKSMMEPLVEFKPFFHTEKYSLVIGDDASVLSRIKKNVDTNIDKWSDVNQALWAFKKHLYDVRGKSFGLWSDRMTENVIEHFSKCFSYCLSKHKNNPSVLKAELQVIVPHLFGDHSKCEGWCKFESSGHSYKHTHLSSDRHLKGENLRKFLNDVILPFSTDKAVDKLATLGSSSIKNNSKRKSRFYGGSRSRDFRTAVPVAQFNEGHIYLHKRKQKRGADNQIDRMNRKRQLACKSKSGPAAKIGRKASKSKHDSKTKRKEKRKGTTSCSRTGFPILVTQEEFAQLSLDQSGYKQVKAFLDKNQLIHRLVKPSIPPTCRNERFHKLIVFDIETSGLSMDAEILQLSCVVLNSRQTFNSYIMPKWRISSSSSKVHNLHIRYENGQRMLCKNKVPVHAKPLSTVLKKFVDFLENTAEGQPLLLIGHNANVFDTPRIVNELVSVQPLMKRLHKLQIYFGDSLPVFKTQLNRKSTMKLSDLYNEATGETFDAHDALEDVLALKKLLLHYGESFINNIAQASKTLTYFVQLHQYKMTKAISSNSYQEKSIKKSLKNRLIQNGLPFPSLKSAYQNCGSNALISYLTYKNGLKTRIAKDVDDVNQILNML</sequence>
<dbReference type="InterPro" id="IPR012337">
    <property type="entry name" value="RNaseH-like_sf"/>
</dbReference>
<feature type="domain" description="Exonuclease" evidence="9">
    <location>
        <begin position="435"/>
        <end position="621"/>
    </location>
</feature>
<evidence type="ECO:0000256" key="1">
    <source>
        <dbReference type="ARBA" id="ARBA00001946"/>
    </source>
</evidence>
<dbReference type="PANTHER" id="PTHR13058">
    <property type="entry name" value="THREE PRIME REPAIR EXONUCLEASE 1, 2"/>
    <property type="match status" value="1"/>
</dbReference>
<dbReference type="GO" id="GO:0006308">
    <property type="term" value="P:DNA catabolic process"/>
    <property type="evidence" value="ECO:0007669"/>
    <property type="project" value="TreeGrafter"/>
</dbReference>
<evidence type="ECO:0000256" key="3">
    <source>
        <dbReference type="ARBA" id="ARBA00022723"/>
    </source>
</evidence>
<protein>
    <submittedName>
        <fullName evidence="11">Uncharacterized protein LOC116294049</fullName>
    </submittedName>
</protein>